<organism evidence="1">
    <name type="scientific">Rhizobium rhizogenes</name>
    <name type="common">Agrobacterium rhizogenes</name>
    <dbReference type="NCBI Taxonomy" id="359"/>
    <lineage>
        <taxon>Bacteria</taxon>
        <taxon>Pseudomonadati</taxon>
        <taxon>Pseudomonadota</taxon>
        <taxon>Alphaproteobacteria</taxon>
        <taxon>Hyphomicrobiales</taxon>
        <taxon>Rhizobiaceae</taxon>
        <taxon>Rhizobium/Agrobacterium group</taxon>
        <taxon>Rhizobium</taxon>
    </lineage>
</organism>
<protein>
    <submittedName>
        <fullName evidence="1">Plasmid pRiA4b replicator region (hairy-root-inducing plasmid)</fullName>
    </submittedName>
</protein>
<dbReference type="EMBL" id="X04833">
    <property type="protein sequence ID" value="CAA28531.1"/>
    <property type="molecule type" value="Genomic_DNA"/>
</dbReference>
<sequence>MERFFAVLLSAGDVSGASVETPRMCFRLMWAYPMLF</sequence>
<name>Q44437_RHIRH</name>
<geneLocation type="plasmid" evidence="1">
    <name>pRiA4b</name>
</geneLocation>
<dbReference type="AlphaFoldDB" id="Q44437"/>
<proteinExistence type="predicted"/>
<evidence type="ECO:0000313" key="1">
    <source>
        <dbReference type="EMBL" id="CAA28531.1"/>
    </source>
</evidence>
<accession>Q44437</accession>
<keyword evidence="1" id="KW-0614">Plasmid</keyword>
<reference evidence="1" key="1">
    <citation type="journal article" date="1987" name="Mol. Gen. Genet.">
        <title>Characterization and sequence determination of the replicator region in the hairy-root-inducing plasmid pRiA4b.</title>
        <authorList>
            <person name="Nishiguchi R."/>
            <person name="Takanami M."/>
            <person name="Oka A."/>
        </authorList>
    </citation>
    <scope>NUCLEOTIDE SEQUENCE</scope>
    <source>
        <strain evidence="1">A transjugant of cured C58 and A. rhizogenes A4</strain>
        <plasmid evidence="1">pRiA4b</plasmid>
    </source>
</reference>